<evidence type="ECO:0000259" key="7">
    <source>
        <dbReference type="Pfam" id="PF00112"/>
    </source>
</evidence>
<feature type="active site" evidence="5">
    <location>
        <position position="55"/>
    </location>
</feature>
<dbReference type="Gene3D" id="3.90.70.10">
    <property type="entry name" value="Cysteine proteinases"/>
    <property type="match status" value="1"/>
</dbReference>
<name>A0A316HEK4_9SPHI</name>
<evidence type="ECO:0000256" key="4">
    <source>
        <dbReference type="PIRNR" id="PIRNR005700"/>
    </source>
</evidence>
<comment type="similarity">
    <text evidence="4">Belongs to the peptidase C1 family.</text>
</comment>
<evidence type="ECO:0000313" key="9">
    <source>
        <dbReference type="Proteomes" id="UP000245678"/>
    </source>
</evidence>
<dbReference type="InterPro" id="IPR004134">
    <property type="entry name" value="Peptidase_C1B"/>
</dbReference>
<keyword evidence="4" id="KW-0031">Aminopeptidase</keyword>
<evidence type="ECO:0000256" key="5">
    <source>
        <dbReference type="PIRSR" id="PIRSR005700-1"/>
    </source>
</evidence>
<dbReference type="PANTHER" id="PTHR10363:SF2">
    <property type="entry name" value="BLEOMYCIN HYDROLASE"/>
    <property type="match status" value="1"/>
</dbReference>
<evidence type="ECO:0000256" key="1">
    <source>
        <dbReference type="ARBA" id="ARBA00022670"/>
    </source>
</evidence>
<reference evidence="8 9" key="1">
    <citation type="submission" date="2018-05" db="EMBL/GenBank/DDBJ databases">
        <title>Genomic Encyclopedia of Archaeal and Bacterial Type Strains, Phase II (KMG-II): from individual species to whole genera.</title>
        <authorList>
            <person name="Goeker M."/>
        </authorList>
    </citation>
    <scope>NUCLEOTIDE SEQUENCE [LARGE SCALE GENOMIC DNA]</scope>
    <source>
        <strain evidence="8 9">DSM 19975</strain>
    </source>
</reference>
<dbReference type="PROSITE" id="PS00139">
    <property type="entry name" value="THIOL_PROTEASE_CYS"/>
    <property type="match status" value="1"/>
</dbReference>
<dbReference type="Pfam" id="PF00112">
    <property type="entry name" value="Peptidase_C1"/>
    <property type="match status" value="1"/>
</dbReference>
<keyword evidence="1 4" id="KW-0645">Protease</keyword>
<dbReference type="GO" id="GO:0043418">
    <property type="term" value="P:homocysteine catabolic process"/>
    <property type="evidence" value="ECO:0007669"/>
    <property type="project" value="TreeGrafter"/>
</dbReference>
<feature type="chain" id="PRO_5016315583" description="Aminopeptidase" evidence="6">
    <location>
        <begin position="20"/>
        <end position="380"/>
    </location>
</feature>
<organism evidence="8 9">
    <name type="scientific">Mucilaginibacter oryzae</name>
    <dbReference type="NCBI Taxonomy" id="468058"/>
    <lineage>
        <taxon>Bacteria</taxon>
        <taxon>Pseudomonadati</taxon>
        <taxon>Bacteroidota</taxon>
        <taxon>Sphingobacteriia</taxon>
        <taxon>Sphingobacteriales</taxon>
        <taxon>Sphingobacteriaceae</taxon>
        <taxon>Mucilaginibacter</taxon>
    </lineage>
</organism>
<evidence type="ECO:0000313" key="8">
    <source>
        <dbReference type="EMBL" id="PWK79649.1"/>
    </source>
</evidence>
<dbReference type="RefSeq" id="WP_109605447.1">
    <property type="nucleotide sequence ID" value="NZ_QGHA01000001.1"/>
</dbReference>
<dbReference type="PIRSF" id="PIRSF005700">
    <property type="entry name" value="PepC"/>
    <property type="match status" value="1"/>
</dbReference>
<dbReference type="PANTHER" id="PTHR10363">
    <property type="entry name" value="BLEOMYCIN HYDROLASE"/>
    <property type="match status" value="1"/>
</dbReference>
<dbReference type="Pfam" id="PF03051">
    <property type="entry name" value="Peptidase_C1_2"/>
    <property type="match status" value="1"/>
</dbReference>
<dbReference type="EMBL" id="QGHA01000001">
    <property type="protein sequence ID" value="PWK79649.1"/>
    <property type="molecule type" value="Genomic_DNA"/>
</dbReference>
<dbReference type="InterPro" id="IPR038765">
    <property type="entry name" value="Papain-like_cys_pep_sf"/>
</dbReference>
<protein>
    <recommendedName>
        <fullName evidence="4">Aminopeptidase</fullName>
    </recommendedName>
</protein>
<evidence type="ECO:0000256" key="2">
    <source>
        <dbReference type="ARBA" id="ARBA00022801"/>
    </source>
</evidence>
<sequence>MKHITSLLAFSAIAFGAFAQEPTIKVNLETAKPGFTVIKNNQATPVKNQGNSGTCWCFATTSLVESEMLAKKEASPDLSEVYTVYNLYIDKAEKYIRRRGNTRFTEGGIQQDVMFSTDNFGAMPQAVYPGVGRDTVLNHDPEMEVKLKTYLDNLLKSNPDTIPANWKTDYKAMLNSYLGAPPETFSYNGKTYTAKSYAAQYVPLKLSGYIGLTSFKHHPYGTTFAIEIPDNYNSNMFYNLPLDQFIASVKTAVMQGYTVAWDADVSNKGFRMQKGLAKWVTKDDETKDFETFTEKTPTADIRQDLFDRQVTQDDHLMQITGMVKDAKGNEYFIVKNSWGTDASPLGGYLYVSVPYFAINTISVVINKKALPVGLAAKVGS</sequence>
<keyword evidence="3 4" id="KW-0788">Thiol protease</keyword>
<feature type="active site" evidence="5">
    <location>
        <position position="315"/>
    </location>
</feature>
<dbReference type="GO" id="GO:0009636">
    <property type="term" value="P:response to toxic substance"/>
    <property type="evidence" value="ECO:0007669"/>
    <property type="project" value="TreeGrafter"/>
</dbReference>
<dbReference type="InterPro" id="IPR000668">
    <property type="entry name" value="Peptidase_C1A_C"/>
</dbReference>
<keyword evidence="9" id="KW-1185">Reference proteome</keyword>
<dbReference type="GO" id="GO:0005737">
    <property type="term" value="C:cytoplasm"/>
    <property type="evidence" value="ECO:0007669"/>
    <property type="project" value="TreeGrafter"/>
</dbReference>
<evidence type="ECO:0000256" key="6">
    <source>
        <dbReference type="SAM" id="SignalP"/>
    </source>
</evidence>
<dbReference type="InterPro" id="IPR000169">
    <property type="entry name" value="Pept_cys_AS"/>
</dbReference>
<feature type="domain" description="Peptidase C1A papain C-terminal" evidence="7">
    <location>
        <begin position="40"/>
        <end position="81"/>
    </location>
</feature>
<evidence type="ECO:0000256" key="3">
    <source>
        <dbReference type="ARBA" id="ARBA00022807"/>
    </source>
</evidence>
<comment type="caution">
    <text evidence="8">The sequence shown here is derived from an EMBL/GenBank/DDBJ whole genome shotgun (WGS) entry which is preliminary data.</text>
</comment>
<dbReference type="GO" id="GO:0070005">
    <property type="term" value="F:cysteine-type aminopeptidase activity"/>
    <property type="evidence" value="ECO:0007669"/>
    <property type="project" value="InterPro"/>
</dbReference>
<dbReference type="Proteomes" id="UP000245678">
    <property type="component" value="Unassembled WGS sequence"/>
</dbReference>
<keyword evidence="6" id="KW-0732">Signal</keyword>
<dbReference type="SUPFAM" id="SSF54001">
    <property type="entry name" value="Cysteine proteinases"/>
    <property type="match status" value="1"/>
</dbReference>
<dbReference type="GO" id="GO:0006508">
    <property type="term" value="P:proteolysis"/>
    <property type="evidence" value="ECO:0007669"/>
    <property type="project" value="UniProtKB-KW"/>
</dbReference>
<dbReference type="AlphaFoldDB" id="A0A316HEK4"/>
<gene>
    <name evidence="8" type="ORF">LX99_00107</name>
</gene>
<feature type="active site" evidence="5">
    <location>
        <position position="336"/>
    </location>
</feature>
<proteinExistence type="inferred from homology"/>
<accession>A0A316HEK4</accession>
<keyword evidence="2 4" id="KW-0378">Hydrolase</keyword>
<feature type="signal peptide" evidence="6">
    <location>
        <begin position="1"/>
        <end position="19"/>
    </location>
</feature>